<keyword evidence="2" id="KW-0732">Signal</keyword>
<evidence type="ECO:0000256" key="1">
    <source>
        <dbReference type="SAM" id="MobiDB-lite"/>
    </source>
</evidence>
<reference evidence="3" key="2">
    <citation type="submission" date="2020-05" db="UniProtKB">
        <authorList>
            <consortium name="EnsemblMetazoa"/>
        </authorList>
    </citation>
    <scope>IDENTIFICATION</scope>
    <source>
        <strain evidence="3">WRAIR2</strain>
    </source>
</reference>
<organism evidence="3 4">
    <name type="scientific">Anopheles dirus</name>
    <dbReference type="NCBI Taxonomy" id="7168"/>
    <lineage>
        <taxon>Eukaryota</taxon>
        <taxon>Metazoa</taxon>
        <taxon>Ecdysozoa</taxon>
        <taxon>Arthropoda</taxon>
        <taxon>Hexapoda</taxon>
        <taxon>Insecta</taxon>
        <taxon>Pterygota</taxon>
        <taxon>Neoptera</taxon>
        <taxon>Endopterygota</taxon>
        <taxon>Diptera</taxon>
        <taxon>Nematocera</taxon>
        <taxon>Culicoidea</taxon>
        <taxon>Culicidae</taxon>
        <taxon>Anophelinae</taxon>
        <taxon>Anopheles</taxon>
    </lineage>
</organism>
<sequence length="1042" mass="113604">MKSLALTTVVLLLGVLHVSLAQRETSLRVIDALRDLHPAYKELRDLVVNAVAGAKLNSSEVVYRFNVEVAARKESFMKNAIGSEASVLRQLNGQAVTVDTSCLGFLRQSVDVNMNLAGVSFTNCLNNVDASLSSEIALVYAELQVNETSFVNMSVYDVFRGQNVFVNPQTIVDRLVEKLSAMQQAPIELTEELAQLVDAFEGRLGTVQAAYSNCLTLNDNLLQTTLNTALQQLQQICLGALLPAASTSEPTEGTEEPSEPASEPEPETEPATETEPTEAVETEVPSEPQPEPPTPGVAYAHMKALLLLALLTVAISATVADRDETLSLFTQLKRVKKGRTLGTEDDFVSVVQSELLLAEEEYVRSSIDGESSILRDLSNEAAQSSGPQCVDFIREKAGIMLNLAGVSYASCLRRVDDAVYEKLADATGGAVSRDQYDQANVLNAFRGENIFVDPVRIRSKLQQRLRASFKLPALGADTVREIRTELGAVKEEFVECMKVARAGLETTLDATSKQLKLVCEDQQHSPNRNLGCVVQFELKNPKTPPLKAVMRSIIVLLAVAGLAAASRPDTQNVIATFKRIAPIYRSAVDEAQGRITAIKTNVTSQLVNFHLRIINDKEEYVQKVILHEDYILEQIGLQRSADAVCLGFVRSSSEMNVNLAGVSFTNCINAADEQVNARVAEYYGTLGTLEQQVQQLRLLDVFRGHNVFHSPQPIIAKLNAKLALLQANNVTVSADETARLAGNVYEELNAIAFNYNACMRSAHALLDQGLYMCEMQMEQICGAVLPCVGPCPVTDTTESAQMKSVIFVALVVLAAGGVNGGRPGALEVIDTFKNVVPKYLDTINTNEEELVTMERRGSDAIVQFHTDIMLAKETFVLSVTRQEDQLLELLHSQNTSVAAGNCTDFIAIATNENVNLVGVAYTTCVNAADESLNYTATSYYGRIGALEQSLVDLRLLDVFRGDNVFYTPDSILAKLRQKLTALNAQPDKPLSTELEEEVSAFEEDLQGIRGAYIGCMTTAEVSFRGYIELARTQLNVICGGTL</sequence>
<protein>
    <recommendedName>
        <fullName evidence="5">Protein TsetseEP domain-containing protein</fullName>
    </recommendedName>
</protein>
<name>A0A182NTG7_9DIPT</name>
<dbReference type="AlphaFoldDB" id="A0A182NTG7"/>
<reference evidence="4" key="1">
    <citation type="submission" date="2013-03" db="EMBL/GenBank/DDBJ databases">
        <title>The Genome Sequence of Anopheles dirus WRAIR2.</title>
        <authorList>
            <consortium name="The Broad Institute Genomics Platform"/>
            <person name="Neafsey D.E."/>
            <person name="Walton C."/>
            <person name="Walker B."/>
            <person name="Young S.K."/>
            <person name="Zeng Q."/>
            <person name="Gargeya S."/>
            <person name="Fitzgerald M."/>
            <person name="Haas B."/>
            <person name="Abouelleil A."/>
            <person name="Allen A.W."/>
            <person name="Alvarado L."/>
            <person name="Arachchi H.M."/>
            <person name="Berlin A.M."/>
            <person name="Chapman S.B."/>
            <person name="Gainer-Dewar J."/>
            <person name="Goldberg J."/>
            <person name="Griggs A."/>
            <person name="Gujja S."/>
            <person name="Hansen M."/>
            <person name="Howarth C."/>
            <person name="Imamovic A."/>
            <person name="Ireland A."/>
            <person name="Larimer J."/>
            <person name="McCowan C."/>
            <person name="Murphy C."/>
            <person name="Pearson M."/>
            <person name="Poon T.W."/>
            <person name="Priest M."/>
            <person name="Roberts A."/>
            <person name="Saif S."/>
            <person name="Shea T."/>
            <person name="Sisk P."/>
            <person name="Sykes S."/>
            <person name="Wortman J."/>
            <person name="Nusbaum C."/>
            <person name="Birren B."/>
        </authorList>
    </citation>
    <scope>NUCLEOTIDE SEQUENCE [LARGE SCALE GENOMIC DNA]</scope>
    <source>
        <strain evidence="4">WRAIR2</strain>
    </source>
</reference>
<feature type="chain" id="PRO_5008130354" description="Protein TsetseEP domain-containing protein" evidence="2">
    <location>
        <begin position="22"/>
        <end position="1042"/>
    </location>
</feature>
<dbReference type="Proteomes" id="UP000075884">
    <property type="component" value="Unassembled WGS sequence"/>
</dbReference>
<feature type="compositionally biased region" description="Acidic residues" evidence="1">
    <location>
        <begin position="252"/>
        <end position="281"/>
    </location>
</feature>
<evidence type="ECO:0000313" key="4">
    <source>
        <dbReference type="Proteomes" id="UP000075884"/>
    </source>
</evidence>
<evidence type="ECO:0000256" key="2">
    <source>
        <dbReference type="SAM" id="SignalP"/>
    </source>
</evidence>
<feature type="signal peptide" evidence="2">
    <location>
        <begin position="1"/>
        <end position="21"/>
    </location>
</feature>
<proteinExistence type="predicted"/>
<evidence type="ECO:0008006" key="5">
    <source>
        <dbReference type="Google" id="ProtNLM"/>
    </source>
</evidence>
<keyword evidence="4" id="KW-1185">Reference proteome</keyword>
<evidence type="ECO:0000313" key="3">
    <source>
        <dbReference type="EnsemblMetazoa" id="ADIR010958-PA"/>
    </source>
</evidence>
<dbReference type="VEuPathDB" id="VectorBase:ADIR010958"/>
<feature type="region of interest" description="Disordered" evidence="1">
    <location>
        <begin position="246"/>
        <end position="296"/>
    </location>
</feature>
<accession>A0A182NTG7</accession>
<dbReference type="EnsemblMetazoa" id="ADIR010958-RA">
    <property type="protein sequence ID" value="ADIR010958-PA"/>
    <property type="gene ID" value="ADIR010958"/>
</dbReference>